<keyword evidence="2" id="KW-0812">Transmembrane</keyword>
<organism evidence="3 4">
    <name type="scientific">Brooklawnia cerclae</name>
    <dbReference type="NCBI Taxonomy" id="349934"/>
    <lineage>
        <taxon>Bacteria</taxon>
        <taxon>Bacillati</taxon>
        <taxon>Actinomycetota</taxon>
        <taxon>Actinomycetes</taxon>
        <taxon>Propionibacteriales</taxon>
        <taxon>Propionibacteriaceae</taxon>
        <taxon>Brooklawnia</taxon>
    </lineage>
</organism>
<dbReference type="EMBL" id="JAAMOZ010000001">
    <property type="protein sequence ID" value="NIH57145.1"/>
    <property type="molecule type" value="Genomic_DNA"/>
</dbReference>
<keyword evidence="4" id="KW-1185">Reference proteome</keyword>
<feature type="compositionally biased region" description="Basic and acidic residues" evidence="1">
    <location>
        <begin position="383"/>
        <end position="397"/>
    </location>
</feature>
<keyword evidence="2" id="KW-1133">Transmembrane helix</keyword>
<protein>
    <submittedName>
        <fullName evidence="3">Membrane protein</fullName>
    </submittedName>
</protein>
<evidence type="ECO:0000256" key="2">
    <source>
        <dbReference type="SAM" id="Phobius"/>
    </source>
</evidence>
<feature type="transmembrane region" description="Helical" evidence="2">
    <location>
        <begin position="16"/>
        <end position="40"/>
    </location>
</feature>
<feature type="transmembrane region" description="Helical" evidence="2">
    <location>
        <begin position="158"/>
        <end position="180"/>
    </location>
</feature>
<comment type="caution">
    <text evidence="3">The sequence shown here is derived from an EMBL/GenBank/DDBJ whole genome shotgun (WGS) entry which is preliminary data.</text>
</comment>
<feature type="transmembrane region" description="Helical" evidence="2">
    <location>
        <begin position="135"/>
        <end position="153"/>
    </location>
</feature>
<sequence length="412" mass="42638">MSHTHDHGGPAPASRAVVVGLAAVMAALFVATVIAVVMLWPSTGDLPAKRPVLYEGAEQVTATVVAIENPGSLQDGQNAEVVVRLDDSGEQTTIELSPTIASDDIIGASVRLVATPGGTETSGLPSYLFLDFHRGVPLLALAAVFAIAVVAVARVKGFAALCGLVGALAMIWFFTLPALLAGRPSLLVALVTASAVLFIVVYLAHGVSVKSSTALLGTFAGIALVTALAAWAIPASHLTPGVSEEMSQLAYYAPLVDVRGVLLCGMVLGGVGVLNDVTITQASSVWELRAAAPHDTRWKIFARAMRIGRDHIASTVYTIAFAYVGGALGLLLLASTLDHKLADLVTYDEIAEELVSIAVASIGLVLTIPLTTAIAAAMAGGPRPEETAEETPAREDPPAPTPDQSYWSELRG</sequence>
<dbReference type="Pfam" id="PF07907">
    <property type="entry name" value="YibE_F"/>
    <property type="match status" value="1"/>
</dbReference>
<feature type="transmembrane region" description="Helical" evidence="2">
    <location>
        <begin position="214"/>
        <end position="233"/>
    </location>
</feature>
<feature type="region of interest" description="Disordered" evidence="1">
    <location>
        <begin position="379"/>
        <end position="412"/>
    </location>
</feature>
<dbReference type="PANTHER" id="PTHR41771:SF1">
    <property type="entry name" value="MEMBRANE PROTEIN"/>
    <property type="match status" value="1"/>
</dbReference>
<evidence type="ECO:0000256" key="1">
    <source>
        <dbReference type="SAM" id="MobiDB-lite"/>
    </source>
</evidence>
<feature type="transmembrane region" description="Helical" evidence="2">
    <location>
        <begin position="312"/>
        <end position="334"/>
    </location>
</feature>
<dbReference type="InterPro" id="IPR012507">
    <property type="entry name" value="YibE_F"/>
</dbReference>
<evidence type="ECO:0000313" key="3">
    <source>
        <dbReference type="EMBL" id="NIH57145.1"/>
    </source>
</evidence>
<name>A0ABX0SGM7_9ACTN</name>
<reference evidence="3 4" key="1">
    <citation type="submission" date="2020-02" db="EMBL/GenBank/DDBJ databases">
        <title>Sequencing the genomes of 1000 actinobacteria strains.</title>
        <authorList>
            <person name="Klenk H.-P."/>
        </authorList>
    </citation>
    <scope>NUCLEOTIDE SEQUENCE [LARGE SCALE GENOMIC DNA]</scope>
    <source>
        <strain evidence="3 4">DSM 19609</strain>
    </source>
</reference>
<dbReference type="Proteomes" id="UP000749311">
    <property type="component" value="Unassembled WGS sequence"/>
</dbReference>
<dbReference type="PANTHER" id="PTHR41771">
    <property type="entry name" value="MEMBRANE PROTEIN-RELATED"/>
    <property type="match status" value="1"/>
</dbReference>
<feature type="transmembrane region" description="Helical" evidence="2">
    <location>
        <begin position="186"/>
        <end position="207"/>
    </location>
</feature>
<feature type="transmembrane region" description="Helical" evidence="2">
    <location>
        <begin position="253"/>
        <end position="274"/>
    </location>
</feature>
<gene>
    <name evidence="3" type="ORF">FB473_001790</name>
</gene>
<evidence type="ECO:0000313" key="4">
    <source>
        <dbReference type="Proteomes" id="UP000749311"/>
    </source>
</evidence>
<keyword evidence="2" id="KW-0472">Membrane</keyword>
<proteinExistence type="predicted"/>
<accession>A0ABX0SGM7</accession>
<feature type="transmembrane region" description="Helical" evidence="2">
    <location>
        <begin position="354"/>
        <end position="377"/>
    </location>
</feature>
<dbReference type="RefSeq" id="WP_208390500.1">
    <property type="nucleotide sequence ID" value="NZ_BAAAOO010000011.1"/>
</dbReference>